<dbReference type="InterPro" id="IPR036890">
    <property type="entry name" value="HATPase_C_sf"/>
</dbReference>
<evidence type="ECO:0000256" key="15">
    <source>
        <dbReference type="SAM" id="Phobius"/>
    </source>
</evidence>
<dbReference type="InterPro" id="IPR005467">
    <property type="entry name" value="His_kinase_dom"/>
</dbReference>
<evidence type="ECO:0000256" key="8">
    <source>
        <dbReference type="ARBA" id="ARBA00022741"/>
    </source>
</evidence>
<evidence type="ECO:0000256" key="4">
    <source>
        <dbReference type="ARBA" id="ARBA00022475"/>
    </source>
</evidence>
<evidence type="ECO:0000256" key="10">
    <source>
        <dbReference type="ARBA" id="ARBA00022840"/>
    </source>
</evidence>
<dbReference type="EC" id="2.7.13.3" evidence="3"/>
<keyword evidence="6" id="KW-0808">Transferase</keyword>
<dbReference type="SMART" id="SM00388">
    <property type="entry name" value="HisKA"/>
    <property type="match status" value="1"/>
</dbReference>
<keyword evidence="11 15" id="KW-1133">Transmembrane helix</keyword>
<dbReference type="InterPro" id="IPR003594">
    <property type="entry name" value="HATPase_dom"/>
</dbReference>
<evidence type="ECO:0000256" key="3">
    <source>
        <dbReference type="ARBA" id="ARBA00012438"/>
    </source>
</evidence>
<dbReference type="SUPFAM" id="SSF55874">
    <property type="entry name" value="ATPase domain of HSP90 chaperone/DNA topoisomerase II/histidine kinase"/>
    <property type="match status" value="1"/>
</dbReference>
<comment type="subcellular location">
    <subcellularLocation>
        <location evidence="2">Cell membrane</location>
        <topology evidence="2">Multi-pass membrane protein</topology>
    </subcellularLocation>
</comment>
<dbReference type="SMART" id="SM00387">
    <property type="entry name" value="HATPase_c"/>
    <property type="match status" value="1"/>
</dbReference>
<dbReference type="InterPro" id="IPR050398">
    <property type="entry name" value="HssS/ArlS-like"/>
</dbReference>
<sequence length="368" mass="41941">MKKVIKFIPVWKLLLYVVLALLLTAGTAQMLLYALFFLETQSSRIAQFIELSGTFGLVPFIILCILPFTLFLSLFYLYERQNYTESMMKKLMGEMESIADGRFAQEMTMEDDGLIGELAAKVNQLLLQLDQAKNEQKKAAEVKNDLITNVAHDLRSPLTSIVGYLDLINEDRYKSEVELRYYIQIIHQKSHELNQLLNDLFEYTLVQNKEALINRVPINLEEMLNQLAVQFQFQLKEAGMELRQHGAFTENPFVMGEGIKLARVFENLIQNAIRYGKQGKYIDLSATESENLIQIEIANYGQPIPSSDLPYLFERFYRVEKSRSQSTGGSGLGLAIVKSILDLHDGQIHATSAFDKTAFVVTLPKKSE</sequence>
<evidence type="ECO:0000313" key="17">
    <source>
        <dbReference type="EMBL" id="MDN3427193.1"/>
    </source>
</evidence>
<evidence type="ECO:0000256" key="9">
    <source>
        <dbReference type="ARBA" id="ARBA00022777"/>
    </source>
</evidence>
<dbReference type="Pfam" id="PF02518">
    <property type="entry name" value="HATPase_c"/>
    <property type="match status" value="1"/>
</dbReference>
<evidence type="ECO:0000313" key="18">
    <source>
        <dbReference type="Proteomes" id="UP001225873"/>
    </source>
</evidence>
<organism evidence="17 18">
    <name type="scientific">Planococcus notacanthi</name>
    <dbReference type="NCBI Taxonomy" id="3035188"/>
    <lineage>
        <taxon>Bacteria</taxon>
        <taxon>Bacillati</taxon>
        <taxon>Bacillota</taxon>
        <taxon>Bacilli</taxon>
        <taxon>Bacillales</taxon>
        <taxon>Caryophanaceae</taxon>
        <taxon>Planococcus</taxon>
    </lineage>
</organism>
<dbReference type="Pfam" id="PF00512">
    <property type="entry name" value="HisKA"/>
    <property type="match status" value="1"/>
</dbReference>
<dbReference type="InterPro" id="IPR003661">
    <property type="entry name" value="HisK_dim/P_dom"/>
</dbReference>
<feature type="transmembrane region" description="Helical" evidence="15">
    <location>
        <begin position="56"/>
        <end position="78"/>
    </location>
</feature>
<evidence type="ECO:0000259" key="16">
    <source>
        <dbReference type="PROSITE" id="PS50109"/>
    </source>
</evidence>
<keyword evidence="18" id="KW-1185">Reference proteome</keyword>
<name>A0ABT7ZJ77_9BACL</name>
<evidence type="ECO:0000256" key="1">
    <source>
        <dbReference type="ARBA" id="ARBA00000085"/>
    </source>
</evidence>
<dbReference type="Gene3D" id="1.10.287.130">
    <property type="match status" value="1"/>
</dbReference>
<feature type="transmembrane region" description="Helical" evidence="15">
    <location>
        <begin position="12"/>
        <end position="36"/>
    </location>
</feature>
<protein>
    <recommendedName>
        <fullName evidence="3">histidine kinase</fullName>
        <ecNumber evidence="3">2.7.13.3</ecNumber>
    </recommendedName>
</protein>
<comment type="catalytic activity">
    <reaction evidence="1">
        <text>ATP + protein L-histidine = ADP + protein N-phospho-L-histidine.</text>
        <dbReference type="EC" id="2.7.13.3"/>
    </reaction>
</comment>
<dbReference type="Gene3D" id="3.30.565.10">
    <property type="entry name" value="Histidine kinase-like ATPase, C-terminal domain"/>
    <property type="match status" value="1"/>
</dbReference>
<evidence type="ECO:0000256" key="5">
    <source>
        <dbReference type="ARBA" id="ARBA00022553"/>
    </source>
</evidence>
<dbReference type="InterPro" id="IPR036097">
    <property type="entry name" value="HisK_dim/P_sf"/>
</dbReference>
<dbReference type="EMBL" id="JASDCQ010000002">
    <property type="protein sequence ID" value="MDN3427193.1"/>
    <property type="molecule type" value="Genomic_DNA"/>
</dbReference>
<keyword evidence="14" id="KW-0175">Coiled coil</keyword>
<dbReference type="RefSeq" id="WP_225218413.1">
    <property type="nucleotide sequence ID" value="NZ_JASDCQ010000002.1"/>
</dbReference>
<feature type="coiled-coil region" evidence="14">
    <location>
        <begin position="115"/>
        <end position="149"/>
    </location>
</feature>
<dbReference type="PANTHER" id="PTHR45528:SF1">
    <property type="entry name" value="SENSOR HISTIDINE KINASE CPXA"/>
    <property type="match status" value="1"/>
</dbReference>
<dbReference type="InterPro" id="IPR004358">
    <property type="entry name" value="Sig_transdc_His_kin-like_C"/>
</dbReference>
<keyword evidence="4" id="KW-1003">Cell membrane</keyword>
<feature type="domain" description="Histidine kinase" evidence="16">
    <location>
        <begin position="149"/>
        <end position="367"/>
    </location>
</feature>
<dbReference type="PRINTS" id="PR00344">
    <property type="entry name" value="BCTRLSENSOR"/>
</dbReference>
<gene>
    <name evidence="17" type="ORF">QMA01_07805</name>
</gene>
<keyword evidence="8" id="KW-0547">Nucleotide-binding</keyword>
<keyword evidence="10" id="KW-0067">ATP-binding</keyword>
<accession>A0ABT7ZJ77</accession>
<evidence type="ECO:0000256" key="6">
    <source>
        <dbReference type="ARBA" id="ARBA00022679"/>
    </source>
</evidence>
<dbReference type="PROSITE" id="PS50109">
    <property type="entry name" value="HIS_KIN"/>
    <property type="match status" value="1"/>
</dbReference>
<dbReference type="PANTHER" id="PTHR45528">
    <property type="entry name" value="SENSOR HISTIDINE KINASE CPXA"/>
    <property type="match status" value="1"/>
</dbReference>
<evidence type="ECO:0000256" key="12">
    <source>
        <dbReference type="ARBA" id="ARBA00023012"/>
    </source>
</evidence>
<keyword evidence="12" id="KW-0902">Two-component regulatory system</keyword>
<reference evidence="17 18" key="1">
    <citation type="submission" date="2023-03" db="EMBL/GenBank/DDBJ databases">
        <authorList>
            <person name="Uniacke-Lowe S."/>
            <person name="Ross P."/>
            <person name="Hill C."/>
        </authorList>
    </citation>
    <scope>NUCLEOTIDE SEQUENCE [LARGE SCALE GENOMIC DNA]</scope>
    <source>
        <strain evidence="17 18">APC 4016</strain>
    </source>
</reference>
<evidence type="ECO:0000256" key="11">
    <source>
        <dbReference type="ARBA" id="ARBA00022989"/>
    </source>
</evidence>
<keyword evidence="9 17" id="KW-0418">Kinase</keyword>
<evidence type="ECO:0000256" key="13">
    <source>
        <dbReference type="ARBA" id="ARBA00023136"/>
    </source>
</evidence>
<dbReference type="CDD" id="cd00075">
    <property type="entry name" value="HATPase"/>
    <property type="match status" value="1"/>
</dbReference>
<keyword evidence="13 15" id="KW-0472">Membrane</keyword>
<dbReference type="SUPFAM" id="SSF47384">
    <property type="entry name" value="Homodimeric domain of signal transducing histidine kinase"/>
    <property type="match status" value="1"/>
</dbReference>
<dbReference type="CDD" id="cd00082">
    <property type="entry name" value="HisKA"/>
    <property type="match status" value="1"/>
</dbReference>
<keyword evidence="7 15" id="KW-0812">Transmembrane</keyword>
<keyword evidence="5" id="KW-0597">Phosphoprotein</keyword>
<dbReference type="Proteomes" id="UP001225873">
    <property type="component" value="Unassembled WGS sequence"/>
</dbReference>
<evidence type="ECO:0000256" key="2">
    <source>
        <dbReference type="ARBA" id="ARBA00004651"/>
    </source>
</evidence>
<evidence type="ECO:0000256" key="14">
    <source>
        <dbReference type="SAM" id="Coils"/>
    </source>
</evidence>
<comment type="caution">
    <text evidence="17">The sequence shown here is derived from an EMBL/GenBank/DDBJ whole genome shotgun (WGS) entry which is preliminary data.</text>
</comment>
<evidence type="ECO:0000256" key="7">
    <source>
        <dbReference type="ARBA" id="ARBA00022692"/>
    </source>
</evidence>
<proteinExistence type="predicted"/>
<dbReference type="GO" id="GO:0016301">
    <property type="term" value="F:kinase activity"/>
    <property type="evidence" value="ECO:0007669"/>
    <property type="project" value="UniProtKB-KW"/>
</dbReference>